<dbReference type="InterPro" id="IPR044044">
    <property type="entry name" value="DUF5679"/>
</dbReference>
<accession>A0A0F8XPQ7</accession>
<feature type="domain" description="DUF5679" evidence="1">
    <location>
        <begin position="6"/>
        <end position="44"/>
    </location>
</feature>
<evidence type="ECO:0000313" key="2">
    <source>
        <dbReference type="EMBL" id="KKK70977.1"/>
    </source>
</evidence>
<evidence type="ECO:0000259" key="1">
    <source>
        <dbReference type="Pfam" id="PF18930"/>
    </source>
</evidence>
<name>A0A0F8XPQ7_9ZZZZ</name>
<dbReference type="Pfam" id="PF18930">
    <property type="entry name" value="DUF5679"/>
    <property type="match status" value="1"/>
</dbReference>
<organism evidence="2">
    <name type="scientific">marine sediment metagenome</name>
    <dbReference type="NCBI Taxonomy" id="412755"/>
    <lineage>
        <taxon>unclassified sequences</taxon>
        <taxon>metagenomes</taxon>
        <taxon>ecological metagenomes</taxon>
    </lineage>
</organism>
<proteinExistence type="predicted"/>
<comment type="caution">
    <text evidence="2">The sequence shown here is derived from an EMBL/GenBank/DDBJ whole genome shotgun (WGS) entry which is preliminary data.</text>
</comment>
<reference evidence="2" key="1">
    <citation type="journal article" date="2015" name="Nature">
        <title>Complex archaea that bridge the gap between prokaryotes and eukaryotes.</title>
        <authorList>
            <person name="Spang A."/>
            <person name="Saw J.H."/>
            <person name="Jorgensen S.L."/>
            <person name="Zaremba-Niedzwiedzka K."/>
            <person name="Martijn J."/>
            <person name="Lind A.E."/>
            <person name="van Eijk R."/>
            <person name="Schleper C."/>
            <person name="Guy L."/>
            <person name="Ettema T.J."/>
        </authorList>
    </citation>
    <scope>NUCLEOTIDE SEQUENCE</scope>
</reference>
<dbReference type="AlphaFoldDB" id="A0A0F8XPQ7"/>
<gene>
    <name evidence="2" type="ORF">LCGC14_2918570</name>
</gene>
<dbReference type="EMBL" id="LAZR01057939">
    <property type="protein sequence ID" value="KKK70977.1"/>
    <property type="molecule type" value="Genomic_DNA"/>
</dbReference>
<protein>
    <recommendedName>
        <fullName evidence="1">DUF5679 domain-containing protein</fullName>
    </recommendedName>
</protein>
<sequence length="48" mass="5292">MADARCFKCKAQVPVTNMQDVVMKNKMKAIRGNCAKCGTRVFKITGKA</sequence>